<dbReference type="Proteomes" id="UP001334804">
    <property type="component" value="Chromosome"/>
</dbReference>
<protein>
    <submittedName>
        <fullName evidence="1">Uncharacterized protein</fullName>
    </submittedName>
</protein>
<dbReference type="RefSeq" id="WP_326564558.1">
    <property type="nucleotide sequence ID" value="NZ_CP109071.1"/>
</dbReference>
<keyword evidence="2" id="KW-1185">Reference proteome</keyword>
<evidence type="ECO:0000313" key="2">
    <source>
        <dbReference type="Proteomes" id="UP001334804"/>
    </source>
</evidence>
<evidence type="ECO:0000313" key="1">
    <source>
        <dbReference type="EMBL" id="WSA34552.1"/>
    </source>
</evidence>
<dbReference type="EMBL" id="CP109071">
    <property type="protein sequence ID" value="WSA34552.1"/>
    <property type="molecule type" value="Genomic_DNA"/>
</dbReference>
<accession>A0ABZ1EJV5</accession>
<reference evidence="1 2" key="1">
    <citation type="submission" date="2022-10" db="EMBL/GenBank/DDBJ databases">
        <title>The complete genomes of actinobacterial strains from the NBC collection.</title>
        <authorList>
            <person name="Joergensen T.S."/>
            <person name="Alvarez Arevalo M."/>
            <person name="Sterndorff E.B."/>
            <person name="Faurdal D."/>
            <person name="Vuksanovic O."/>
            <person name="Mourched A.-S."/>
            <person name="Charusanti P."/>
            <person name="Shaw S."/>
            <person name="Blin K."/>
            <person name="Weber T."/>
        </authorList>
    </citation>
    <scope>NUCLEOTIDE SEQUENCE [LARGE SCALE GENOMIC DNA]</scope>
    <source>
        <strain evidence="1 2">NBC 01809</strain>
    </source>
</reference>
<gene>
    <name evidence="1" type="ORF">OIE14_11160</name>
</gene>
<organism evidence="1 2">
    <name type="scientific">Micromonospora peucetia</name>
    <dbReference type="NCBI Taxonomy" id="47871"/>
    <lineage>
        <taxon>Bacteria</taxon>
        <taxon>Bacillati</taxon>
        <taxon>Actinomycetota</taxon>
        <taxon>Actinomycetes</taxon>
        <taxon>Micromonosporales</taxon>
        <taxon>Micromonosporaceae</taxon>
        <taxon>Micromonospora</taxon>
    </lineage>
</organism>
<sequence>MHLRSRQEHGDKCTEKACAVGCGFHRLEEWLAAPLTERDALEDERIRERREALWRGDIPA</sequence>
<proteinExistence type="predicted"/>
<name>A0ABZ1EJV5_9ACTN</name>